<gene>
    <name evidence="3" type="ORF">CTEN210_09285</name>
</gene>
<evidence type="ECO:0000259" key="2">
    <source>
        <dbReference type="Pfam" id="PF08588"/>
    </source>
</evidence>
<name>A0AAD3CVT8_9STRA</name>
<keyword evidence="4" id="KW-1185">Reference proteome</keyword>
<proteinExistence type="predicted"/>
<evidence type="ECO:0000256" key="1">
    <source>
        <dbReference type="SAM" id="MobiDB-lite"/>
    </source>
</evidence>
<feature type="region of interest" description="Disordered" evidence="1">
    <location>
        <begin position="1"/>
        <end position="65"/>
    </location>
</feature>
<feature type="domain" description="Domain of unknown function at the cortex 1" evidence="2">
    <location>
        <begin position="296"/>
        <end position="546"/>
    </location>
</feature>
<reference evidence="3 4" key="1">
    <citation type="journal article" date="2021" name="Sci. Rep.">
        <title>The genome of the diatom Chaetoceros tenuissimus carries an ancient integrated fragment of an extant virus.</title>
        <authorList>
            <person name="Hongo Y."/>
            <person name="Kimura K."/>
            <person name="Takaki Y."/>
            <person name="Yoshida Y."/>
            <person name="Baba S."/>
            <person name="Kobayashi G."/>
            <person name="Nagasaki K."/>
            <person name="Hano T."/>
            <person name="Tomaru Y."/>
        </authorList>
    </citation>
    <scope>NUCLEOTIDE SEQUENCE [LARGE SCALE GENOMIC DNA]</scope>
    <source>
        <strain evidence="3 4">NIES-3715</strain>
    </source>
</reference>
<evidence type="ECO:0000313" key="3">
    <source>
        <dbReference type="EMBL" id="GFH52809.1"/>
    </source>
</evidence>
<evidence type="ECO:0000313" key="4">
    <source>
        <dbReference type="Proteomes" id="UP001054902"/>
    </source>
</evidence>
<sequence length="570" mass="64289">MRIRRKNSSIGDKENASPSSTEAREHEGQSKGFSFRRKKKSPSPAPSSKVESTLSNNSSGALSTSSTIPLFSSLSEMTILHNSVQNSYSQDAIDSLPHKPSNPVSNVMQFALPLQSRMYDEQAHPEKLTNMCEEPIIQESIECVFEHQLKDGLEMNVEEDDESCQDDFGCNQFNGYNDSHFTSGKLVQVGSFSPLEQGTHVNDVAMLYDAAPRPSDVKGRKCASFHCDNCRDGKQPFLGVEPKDWIQYPVMLRPTPNSGTKVIGVRHAGQANYLSKQWWKDLDINNALSADSFCDNCQPLPINNGYESEEESLVIDFESELFQGSLHVRIRNTKSLVLKENQEPNKGYFNGLNRFYQCVVQGRFKKNNIPMIHCHSGQRFAKSLTLPPAYIVKGGTKIVNFFSPRLQVRLNDDKPYILGPLGSLPQVITTRPLTTRGTFQAGASIAAEHIEPRNKNEQIIPSEDNSDDPVKRTRTRKKNFDKLCASNNESETFSTNKVYTFEFLQHLIDFETFELNLGSVLGKQDLSQITNGQPMQIMATYQPQTEAGPDIFQDLWNFELWHKKVLDRIR</sequence>
<feature type="compositionally biased region" description="Low complexity" evidence="1">
    <location>
        <begin position="46"/>
        <end position="65"/>
    </location>
</feature>
<dbReference type="AlphaFoldDB" id="A0AAD3CVT8"/>
<dbReference type="PANTHER" id="PTHR34826:SF2">
    <property type="entry name" value="UPF0590 PROTEIN C409.17C"/>
    <property type="match status" value="1"/>
</dbReference>
<dbReference type="InterPro" id="IPR013897">
    <property type="entry name" value="Duc1"/>
</dbReference>
<dbReference type="EMBL" id="BLLK01000046">
    <property type="protein sequence ID" value="GFH52809.1"/>
    <property type="molecule type" value="Genomic_DNA"/>
</dbReference>
<dbReference type="Proteomes" id="UP001054902">
    <property type="component" value="Unassembled WGS sequence"/>
</dbReference>
<feature type="region of interest" description="Disordered" evidence="1">
    <location>
        <begin position="454"/>
        <end position="474"/>
    </location>
</feature>
<dbReference type="Pfam" id="PF08588">
    <property type="entry name" value="Duc1"/>
    <property type="match status" value="1"/>
</dbReference>
<dbReference type="PANTHER" id="PTHR34826">
    <property type="entry name" value="UPF0590 PROTEIN C409.17C"/>
    <property type="match status" value="1"/>
</dbReference>
<accession>A0AAD3CVT8</accession>
<organism evidence="3 4">
    <name type="scientific">Chaetoceros tenuissimus</name>
    <dbReference type="NCBI Taxonomy" id="426638"/>
    <lineage>
        <taxon>Eukaryota</taxon>
        <taxon>Sar</taxon>
        <taxon>Stramenopiles</taxon>
        <taxon>Ochrophyta</taxon>
        <taxon>Bacillariophyta</taxon>
        <taxon>Coscinodiscophyceae</taxon>
        <taxon>Chaetocerotophycidae</taxon>
        <taxon>Chaetocerotales</taxon>
        <taxon>Chaetocerotaceae</taxon>
        <taxon>Chaetoceros</taxon>
    </lineage>
</organism>
<comment type="caution">
    <text evidence="3">The sequence shown here is derived from an EMBL/GenBank/DDBJ whole genome shotgun (WGS) entry which is preliminary data.</text>
</comment>
<protein>
    <recommendedName>
        <fullName evidence="2">Domain of unknown function at the cortex 1 domain-containing protein</fullName>
    </recommendedName>
</protein>